<accession>A0A1G4M6I2</accession>
<dbReference type="Proteomes" id="UP000190831">
    <property type="component" value="Chromosome A"/>
</dbReference>
<proteinExistence type="inferred from homology"/>
<dbReference type="Pfam" id="PF07973">
    <property type="entry name" value="tRNA_SAD"/>
    <property type="match status" value="1"/>
</dbReference>
<dbReference type="GO" id="GO:0002196">
    <property type="term" value="F:Ser-tRNA(Ala) deacylase activity"/>
    <property type="evidence" value="ECO:0007669"/>
    <property type="project" value="TreeGrafter"/>
</dbReference>
<dbReference type="Gene3D" id="2.40.30.130">
    <property type="match status" value="1"/>
</dbReference>
<dbReference type="OrthoDB" id="288942at2759"/>
<comment type="cofactor">
    <cofactor evidence="1">
        <name>Zn(2+)</name>
        <dbReference type="ChEBI" id="CHEBI:29105"/>
    </cofactor>
</comment>
<dbReference type="OMA" id="KYDTTSW"/>
<dbReference type="AlphaFoldDB" id="A0A1G4M6I2"/>
<dbReference type="GO" id="GO:0046872">
    <property type="term" value="F:metal ion binding"/>
    <property type="evidence" value="ECO:0007669"/>
    <property type="project" value="UniProtKB-KW"/>
</dbReference>
<dbReference type="InterPro" id="IPR018163">
    <property type="entry name" value="Thr/Ala-tRNA-synth_IIc_edit"/>
</dbReference>
<keyword evidence="7" id="KW-1185">Reference proteome</keyword>
<name>A0A1G4M6I2_LACFM</name>
<dbReference type="Gene3D" id="3.30.980.10">
    <property type="entry name" value="Threonyl-trna Synthetase, Chain A, domain 2"/>
    <property type="match status" value="1"/>
</dbReference>
<dbReference type="PANTHER" id="PTHR43462:SF1">
    <property type="entry name" value="ALANYL-TRNA EDITING PROTEIN AARSD1"/>
    <property type="match status" value="1"/>
</dbReference>
<dbReference type="STRING" id="4955.A0A1G4M6I2"/>
<dbReference type="GO" id="GO:0004812">
    <property type="term" value="F:aminoacyl-tRNA ligase activity"/>
    <property type="evidence" value="ECO:0007669"/>
    <property type="project" value="InterPro"/>
</dbReference>
<dbReference type="FunFam" id="2.40.30.130:FF:000016">
    <property type="entry name" value="YNL040W-like protein"/>
    <property type="match status" value="1"/>
</dbReference>
<evidence type="ECO:0000256" key="3">
    <source>
        <dbReference type="ARBA" id="ARBA00022723"/>
    </source>
</evidence>
<evidence type="ECO:0000256" key="4">
    <source>
        <dbReference type="ARBA" id="ARBA00022833"/>
    </source>
</evidence>
<dbReference type="GO" id="GO:0043039">
    <property type="term" value="P:tRNA aminoacylation"/>
    <property type="evidence" value="ECO:0007669"/>
    <property type="project" value="InterPro"/>
</dbReference>
<comment type="similarity">
    <text evidence="2">Belongs to the class-II aminoacyl-tRNA synthetase family. Alax-L subfamily.</text>
</comment>
<evidence type="ECO:0000313" key="7">
    <source>
        <dbReference type="Proteomes" id="UP000190831"/>
    </source>
</evidence>
<dbReference type="SMART" id="SM00863">
    <property type="entry name" value="tRNA_SAD"/>
    <property type="match status" value="1"/>
</dbReference>
<dbReference type="InterPro" id="IPR051335">
    <property type="entry name" value="Alanyl-tRNA_Editing_Enzymes"/>
</dbReference>
<dbReference type="SUPFAM" id="SSF55186">
    <property type="entry name" value="ThrRS/AlaRS common domain"/>
    <property type="match status" value="1"/>
</dbReference>
<protein>
    <submittedName>
        <fullName evidence="6">LAFE_0A02784g1_1</fullName>
    </submittedName>
</protein>
<evidence type="ECO:0000256" key="2">
    <source>
        <dbReference type="ARBA" id="ARBA00008429"/>
    </source>
</evidence>
<keyword evidence="4" id="KW-0862">Zinc</keyword>
<keyword evidence="3" id="KW-0479">Metal-binding</keyword>
<organism evidence="6 7">
    <name type="scientific">Lachancea fermentati</name>
    <name type="common">Zygosaccharomyces fermentati</name>
    <dbReference type="NCBI Taxonomy" id="4955"/>
    <lineage>
        <taxon>Eukaryota</taxon>
        <taxon>Fungi</taxon>
        <taxon>Dikarya</taxon>
        <taxon>Ascomycota</taxon>
        <taxon>Saccharomycotina</taxon>
        <taxon>Saccharomycetes</taxon>
        <taxon>Saccharomycetales</taxon>
        <taxon>Saccharomycetaceae</taxon>
        <taxon>Lachancea</taxon>
    </lineage>
</organism>
<feature type="domain" description="Threonyl/alanyl tRNA synthetase SAD" evidence="5">
    <location>
        <begin position="219"/>
        <end position="263"/>
    </location>
</feature>
<evidence type="ECO:0000313" key="6">
    <source>
        <dbReference type="EMBL" id="SCV99421.1"/>
    </source>
</evidence>
<dbReference type="SUPFAM" id="SSF50447">
    <property type="entry name" value="Translation proteins"/>
    <property type="match status" value="1"/>
</dbReference>
<dbReference type="InterPro" id="IPR012947">
    <property type="entry name" value="tRNA_SAD"/>
</dbReference>
<dbReference type="InterPro" id="IPR009000">
    <property type="entry name" value="Transl_B-barrel_sf"/>
</dbReference>
<gene>
    <name evidence="6" type="ORF">LAFE_0A02784G</name>
</gene>
<evidence type="ECO:0000256" key="1">
    <source>
        <dbReference type="ARBA" id="ARBA00001947"/>
    </source>
</evidence>
<evidence type="ECO:0000259" key="5">
    <source>
        <dbReference type="SMART" id="SM00863"/>
    </source>
</evidence>
<sequence>MAIQSSVPTFVGALACQRNPFLSKEFKTIVLSCEPTKKKAQYLVELKDTILFPEGGGQPSDSGNFLVPSTGEKLDVFKVSRNGLHAMHHVNGFIKPGTEVELNLNWAQRLDYMQQHTGQHLLSAVLEKEWGLSTVSWSMGGVPTDKKPIIDPSDVFNYVELNRKLTDDEISRLSVLCNEYITINPQKISVVERTADIQVNSEVDASKIPDDYDLSQGILRTIYIGDLDANPCCGTHLTSTTQLGSILVLRSQTSVRGTNSRLYFTCGSRVWKYASFANTVLTLSKGLLSCGEADIPNKVELQRDLVQKTSKKEQYWMKEVALSETEALIKSIETSGQGFVVRDENGGLDYLTQINKDLTSKLSSRGITDYKVILCGRDKHLNSGVMMILSNSGEEIASIAASLTEIVSTLKGGGGKKGGKWQGKISDFKKGEWESLVNYLEAEF</sequence>
<dbReference type="EMBL" id="LT598487">
    <property type="protein sequence ID" value="SCV99421.1"/>
    <property type="molecule type" value="Genomic_DNA"/>
</dbReference>
<dbReference type="PANTHER" id="PTHR43462">
    <property type="entry name" value="ALANYL-TRNA EDITING PROTEIN"/>
    <property type="match status" value="1"/>
</dbReference>
<reference evidence="6 7" key="1">
    <citation type="submission" date="2016-03" db="EMBL/GenBank/DDBJ databases">
        <authorList>
            <person name="Devillers H."/>
        </authorList>
    </citation>
    <scope>NUCLEOTIDE SEQUENCE [LARGE SCALE GENOMIC DNA]</scope>
    <source>
        <strain evidence="6">CBS 6772</strain>
    </source>
</reference>
<dbReference type="GO" id="GO:0005524">
    <property type="term" value="F:ATP binding"/>
    <property type="evidence" value="ECO:0007669"/>
    <property type="project" value="InterPro"/>
</dbReference>